<gene>
    <name evidence="2" type="ORF">MENT_LOCUS12620</name>
    <name evidence="3" type="ORF">MENT_LOCUS24520</name>
    <name evidence="4" type="ORF">MENT_LOCUS33944</name>
    <name evidence="5" type="ORF">MENT_LOCUS62765</name>
</gene>
<evidence type="ECO:0000313" key="4">
    <source>
        <dbReference type="EMBL" id="CAD2181781.1"/>
    </source>
</evidence>
<protein>
    <submittedName>
        <fullName evidence="2">Uncharacterized protein</fullName>
    </submittedName>
</protein>
<organism evidence="2 6">
    <name type="scientific">Meloidogyne enterolobii</name>
    <name type="common">Root-knot nematode worm</name>
    <name type="synonym">Meloidogyne mayaguensis</name>
    <dbReference type="NCBI Taxonomy" id="390850"/>
    <lineage>
        <taxon>Eukaryota</taxon>
        <taxon>Metazoa</taxon>
        <taxon>Ecdysozoa</taxon>
        <taxon>Nematoda</taxon>
        <taxon>Chromadorea</taxon>
        <taxon>Rhabditida</taxon>
        <taxon>Tylenchina</taxon>
        <taxon>Tylenchomorpha</taxon>
        <taxon>Tylenchoidea</taxon>
        <taxon>Meloidogynidae</taxon>
        <taxon>Meloidogyninae</taxon>
        <taxon>Meloidogyne</taxon>
    </lineage>
</organism>
<sequence>MYSNTTESFLLFPSTSTTPNYINLTLNNDTINSQQNIDQINVSSSLPLSHHYARRDKVVFFEMHFEEHQTQLTFAFWFFITILAKIVFHRLERIKGVLPDSALLLVLGSVFGGILHFVFPEQASLLELLQKIYFNIKV</sequence>
<keyword evidence="1" id="KW-1133">Transmembrane helix</keyword>
<feature type="transmembrane region" description="Helical" evidence="1">
    <location>
        <begin position="70"/>
        <end position="88"/>
    </location>
</feature>
<dbReference type="EMBL" id="CAJEWN010003830">
    <property type="protein sequence ID" value="CAD2208696.1"/>
    <property type="molecule type" value="Genomic_DNA"/>
</dbReference>
<comment type="caution">
    <text evidence="2">The sequence shown here is derived from an EMBL/GenBank/DDBJ whole genome shotgun (WGS) entry which is preliminary data.</text>
</comment>
<evidence type="ECO:0000313" key="3">
    <source>
        <dbReference type="EMBL" id="CAD2172945.1"/>
    </source>
</evidence>
<name>A0A6V7UG92_MELEN</name>
<keyword evidence="1" id="KW-0472">Membrane</keyword>
<proteinExistence type="predicted"/>
<evidence type="ECO:0000313" key="6">
    <source>
        <dbReference type="Proteomes" id="UP000580250"/>
    </source>
</evidence>
<evidence type="ECO:0000313" key="2">
    <source>
        <dbReference type="EMBL" id="CAD2157397.1"/>
    </source>
</evidence>
<evidence type="ECO:0000313" key="5">
    <source>
        <dbReference type="EMBL" id="CAD2208696.1"/>
    </source>
</evidence>
<dbReference type="OrthoDB" id="196264at2759"/>
<dbReference type="EMBL" id="CAJEWN010000208">
    <property type="protein sequence ID" value="CAD2172945.1"/>
    <property type="molecule type" value="Genomic_DNA"/>
</dbReference>
<dbReference type="EMBL" id="CAJEWN010000411">
    <property type="protein sequence ID" value="CAD2181781.1"/>
    <property type="molecule type" value="Genomic_DNA"/>
</dbReference>
<keyword evidence="1" id="KW-0812">Transmembrane</keyword>
<dbReference type="EMBL" id="CAJEWN010000065">
    <property type="protein sequence ID" value="CAD2157397.1"/>
    <property type="molecule type" value="Genomic_DNA"/>
</dbReference>
<dbReference type="Proteomes" id="UP000580250">
    <property type="component" value="Unassembled WGS sequence"/>
</dbReference>
<accession>A0A6V7UG92</accession>
<reference evidence="2 6" key="1">
    <citation type="submission" date="2020-08" db="EMBL/GenBank/DDBJ databases">
        <authorList>
            <person name="Koutsovoulos G."/>
            <person name="Danchin GJ E."/>
        </authorList>
    </citation>
    <scope>NUCLEOTIDE SEQUENCE [LARGE SCALE GENOMIC DNA]</scope>
</reference>
<feature type="transmembrane region" description="Helical" evidence="1">
    <location>
        <begin position="100"/>
        <end position="119"/>
    </location>
</feature>
<dbReference type="AlphaFoldDB" id="A0A6V7UG92"/>
<evidence type="ECO:0000256" key="1">
    <source>
        <dbReference type="SAM" id="Phobius"/>
    </source>
</evidence>